<proteinExistence type="inferred from homology"/>
<evidence type="ECO:0000256" key="2">
    <source>
        <dbReference type="SAM" id="MobiDB-lite"/>
    </source>
</evidence>
<comment type="similarity">
    <text evidence="1">Belongs to the CoA-transferase III family.</text>
</comment>
<dbReference type="PANTHER" id="PTHR48228:SF5">
    <property type="entry name" value="ALPHA-METHYLACYL-COA RACEMASE"/>
    <property type="match status" value="1"/>
</dbReference>
<feature type="region of interest" description="Disordered" evidence="2">
    <location>
        <begin position="320"/>
        <end position="340"/>
    </location>
</feature>
<dbReference type="InterPro" id="IPR044855">
    <property type="entry name" value="CoA-Trfase_III_dom3_sf"/>
</dbReference>
<dbReference type="GO" id="GO:0005739">
    <property type="term" value="C:mitochondrion"/>
    <property type="evidence" value="ECO:0007669"/>
    <property type="project" value="TreeGrafter"/>
</dbReference>
<dbReference type="Pfam" id="PF02515">
    <property type="entry name" value="CoA_transf_3"/>
    <property type="match status" value="1"/>
</dbReference>
<dbReference type="AlphaFoldDB" id="A0A8J6H8F7"/>
<dbReference type="GO" id="GO:0008206">
    <property type="term" value="P:bile acid metabolic process"/>
    <property type="evidence" value="ECO:0007669"/>
    <property type="project" value="TreeGrafter"/>
</dbReference>
<evidence type="ECO:0000256" key="1">
    <source>
        <dbReference type="ARBA" id="ARBA00008383"/>
    </source>
</evidence>
<dbReference type="InterPro" id="IPR050509">
    <property type="entry name" value="CoA-transferase_III"/>
</dbReference>
<gene>
    <name evidence="3" type="ORF">GEV33_013156</name>
</gene>
<dbReference type="Gene3D" id="3.40.50.10540">
    <property type="entry name" value="Crotonobetainyl-coa:carnitine coa-transferase, domain 1"/>
    <property type="match status" value="1"/>
</dbReference>
<sequence length="378" mass="41285">MALRGIKVLEFAGLAPVPFCGMVLADFGASVLRVDKLQANTDLDSLGNGKQSIALNLKHPDGVEIVKRLAKTSDVLIEPFRKGVMEKLGLGPEILMKDNPRLIYARLTGYGQSGYYCKNAGHDINYVGLSGLLSLFGRSGEKPIFPVNFAADFAGGGLTCALGILLALHERHSSGLGQVIDSNMVEGTAYLGSWLYRSQNLPIWGNERGKNHLDTGAHFYEVYETKDGKYMSVGALEPQFYEKLLEGLELDQDEVSQFVNFEESKILFAKKFKEKTQEEWCAIFDGVDACVAPILSLEEAPKHRHNAERRSFGANSGVTVPNPAPLLSRTPGKASGLRPRPQVGEHTRVVLNGLGYTDDEIAKFVETGVASCHNKSKL</sequence>
<evidence type="ECO:0008006" key="5">
    <source>
        <dbReference type="Google" id="ProtNLM"/>
    </source>
</evidence>
<dbReference type="Gene3D" id="3.30.1540.10">
    <property type="entry name" value="formyl-coa transferase, domain 3"/>
    <property type="match status" value="1"/>
</dbReference>
<evidence type="ECO:0000313" key="3">
    <source>
        <dbReference type="EMBL" id="KAH0809641.1"/>
    </source>
</evidence>
<dbReference type="Proteomes" id="UP000719412">
    <property type="component" value="Unassembled WGS sequence"/>
</dbReference>
<protein>
    <recommendedName>
        <fullName evidence="5">Alpha-methylacyl-CoA racemase</fullName>
    </recommendedName>
</protein>
<organism evidence="3 4">
    <name type="scientific">Tenebrio molitor</name>
    <name type="common">Yellow mealworm beetle</name>
    <dbReference type="NCBI Taxonomy" id="7067"/>
    <lineage>
        <taxon>Eukaryota</taxon>
        <taxon>Metazoa</taxon>
        <taxon>Ecdysozoa</taxon>
        <taxon>Arthropoda</taxon>
        <taxon>Hexapoda</taxon>
        <taxon>Insecta</taxon>
        <taxon>Pterygota</taxon>
        <taxon>Neoptera</taxon>
        <taxon>Endopterygota</taxon>
        <taxon>Coleoptera</taxon>
        <taxon>Polyphaga</taxon>
        <taxon>Cucujiformia</taxon>
        <taxon>Tenebrionidae</taxon>
        <taxon>Tenebrio</taxon>
    </lineage>
</organism>
<dbReference type="InterPro" id="IPR003673">
    <property type="entry name" value="CoA-Trfase_fam_III"/>
</dbReference>
<dbReference type="SUPFAM" id="SSF89796">
    <property type="entry name" value="CoA-transferase family III (CaiB/BaiF)"/>
    <property type="match status" value="1"/>
</dbReference>
<dbReference type="InterPro" id="IPR023606">
    <property type="entry name" value="CoA-Trfase_III_dom_1_sf"/>
</dbReference>
<comment type="caution">
    <text evidence="3">The sequence shown here is derived from an EMBL/GenBank/DDBJ whole genome shotgun (WGS) entry which is preliminary data.</text>
</comment>
<evidence type="ECO:0000313" key="4">
    <source>
        <dbReference type="Proteomes" id="UP000719412"/>
    </source>
</evidence>
<dbReference type="PANTHER" id="PTHR48228">
    <property type="entry name" value="SUCCINYL-COA--D-CITRAMALATE COA-TRANSFERASE"/>
    <property type="match status" value="1"/>
</dbReference>
<dbReference type="EMBL" id="JABDTM020028008">
    <property type="protein sequence ID" value="KAH0809641.1"/>
    <property type="molecule type" value="Genomic_DNA"/>
</dbReference>
<reference evidence="3" key="1">
    <citation type="journal article" date="2020" name="J Insects Food Feed">
        <title>The yellow mealworm (Tenebrio molitor) genome: a resource for the emerging insects as food and feed industry.</title>
        <authorList>
            <person name="Eriksson T."/>
            <person name="Andere A."/>
            <person name="Kelstrup H."/>
            <person name="Emery V."/>
            <person name="Picard C."/>
        </authorList>
    </citation>
    <scope>NUCLEOTIDE SEQUENCE</scope>
    <source>
        <strain evidence="3">Stoneville</strain>
        <tissue evidence="3">Whole head</tissue>
    </source>
</reference>
<accession>A0A8J6H8F7</accession>
<dbReference type="GO" id="GO:0008111">
    <property type="term" value="F:alpha-methylacyl-CoA racemase activity"/>
    <property type="evidence" value="ECO:0007669"/>
    <property type="project" value="TreeGrafter"/>
</dbReference>
<name>A0A8J6H8F7_TENMO</name>
<keyword evidence="4" id="KW-1185">Reference proteome</keyword>
<reference evidence="3" key="2">
    <citation type="submission" date="2021-08" db="EMBL/GenBank/DDBJ databases">
        <authorList>
            <person name="Eriksson T."/>
        </authorList>
    </citation>
    <scope>NUCLEOTIDE SEQUENCE</scope>
    <source>
        <strain evidence="3">Stoneville</strain>
        <tissue evidence="3">Whole head</tissue>
    </source>
</reference>